<evidence type="ECO:0000259" key="9">
    <source>
        <dbReference type="Pfam" id="PF02840"/>
    </source>
</evidence>
<evidence type="ECO:0000256" key="4">
    <source>
        <dbReference type="ARBA" id="ARBA00022664"/>
    </source>
</evidence>
<dbReference type="Gene3D" id="1.20.940.10">
    <property type="entry name" value="Functional domain of the splicing factor Prp18"/>
    <property type="match status" value="1"/>
</dbReference>
<evidence type="ECO:0000256" key="6">
    <source>
        <dbReference type="ARBA" id="ARBA00023187"/>
    </source>
</evidence>
<evidence type="ECO:0000256" key="2">
    <source>
        <dbReference type="ARBA" id="ARBA00008137"/>
    </source>
</evidence>
<evidence type="ECO:0000256" key="3">
    <source>
        <dbReference type="ARBA" id="ARBA00018242"/>
    </source>
</evidence>
<feature type="domain" description="Prp18" evidence="9">
    <location>
        <begin position="48"/>
        <end position="187"/>
    </location>
</feature>
<keyword evidence="11" id="KW-1185">Reference proteome</keyword>
<dbReference type="GO" id="GO:0000350">
    <property type="term" value="P:generation of catalytic spliceosome for second transesterification step"/>
    <property type="evidence" value="ECO:0007669"/>
    <property type="project" value="TreeGrafter"/>
</dbReference>
<dbReference type="EMBL" id="LXWW01000472">
    <property type="protein sequence ID" value="OAO13046.1"/>
    <property type="molecule type" value="Genomic_DNA"/>
</dbReference>
<dbReference type="GO" id="GO:0046540">
    <property type="term" value="C:U4/U6 x U5 tri-snRNP complex"/>
    <property type="evidence" value="ECO:0007669"/>
    <property type="project" value="TreeGrafter"/>
</dbReference>
<keyword evidence="6" id="KW-0508">mRNA splicing</keyword>
<feature type="region of interest" description="Disordered" evidence="8">
    <location>
        <begin position="1"/>
        <end position="21"/>
    </location>
</feature>
<dbReference type="OrthoDB" id="10261918at2759"/>
<protein>
    <recommendedName>
        <fullName evidence="3">Pre-mRNA-splicing factor 18</fullName>
    </recommendedName>
</protein>
<name>A0A196S9M2_BLAHN</name>
<keyword evidence="4" id="KW-0507">mRNA processing</keyword>
<dbReference type="SUPFAM" id="SSF47938">
    <property type="entry name" value="Functional domain of the splicing factor Prp18"/>
    <property type="match status" value="1"/>
</dbReference>
<dbReference type="GO" id="GO:0005682">
    <property type="term" value="C:U5 snRNP"/>
    <property type="evidence" value="ECO:0007669"/>
    <property type="project" value="TreeGrafter"/>
</dbReference>
<dbReference type="InterPro" id="IPR039979">
    <property type="entry name" value="PRPF18"/>
</dbReference>
<reference evidence="10 11" key="1">
    <citation type="submission" date="2016-05" db="EMBL/GenBank/DDBJ databases">
        <title>Nuclear genome of Blastocystis sp. subtype 1 NandII.</title>
        <authorList>
            <person name="Gentekaki E."/>
            <person name="Curtis B."/>
            <person name="Stairs C."/>
            <person name="Eme L."/>
            <person name="Herman E."/>
            <person name="Klimes V."/>
            <person name="Arias M.C."/>
            <person name="Elias M."/>
            <person name="Hilliou F."/>
            <person name="Klute M."/>
            <person name="Malik S.-B."/>
            <person name="Pightling A."/>
            <person name="Rachubinski R."/>
            <person name="Salas D."/>
            <person name="Schlacht A."/>
            <person name="Suga H."/>
            <person name="Archibald J."/>
            <person name="Ball S.G."/>
            <person name="Clark G."/>
            <person name="Dacks J."/>
            <person name="Van Der Giezen M."/>
            <person name="Tsaousis A."/>
            <person name="Roger A."/>
        </authorList>
    </citation>
    <scope>NUCLEOTIDE SEQUENCE [LARGE SCALE GENOMIC DNA]</scope>
    <source>
        <strain evidence="11">ATCC 50177 / NandII</strain>
    </source>
</reference>
<comment type="similarity">
    <text evidence="2">Belongs to the PRP18 family.</text>
</comment>
<feature type="compositionally biased region" description="Basic and acidic residues" evidence="8">
    <location>
        <begin position="1"/>
        <end position="18"/>
    </location>
</feature>
<evidence type="ECO:0000256" key="5">
    <source>
        <dbReference type="ARBA" id="ARBA00022728"/>
    </source>
</evidence>
<accession>A0A196S9M2</accession>
<organism evidence="10 11">
    <name type="scientific">Blastocystis sp. subtype 1 (strain ATCC 50177 / NandII)</name>
    <dbReference type="NCBI Taxonomy" id="478820"/>
    <lineage>
        <taxon>Eukaryota</taxon>
        <taxon>Sar</taxon>
        <taxon>Stramenopiles</taxon>
        <taxon>Bigyra</taxon>
        <taxon>Opalozoa</taxon>
        <taxon>Opalinata</taxon>
        <taxon>Blastocystidae</taxon>
        <taxon>Blastocystis</taxon>
    </lineage>
</organism>
<dbReference type="GO" id="GO:0071021">
    <property type="term" value="C:U2-type post-spliceosomal complex"/>
    <property type="evidence" value="ECO:0007669"/>
    <property type="project" value="TreeGrafter"/>
</dbReference>
<dbReference type="PANTHER" id="PTHR13007">
    <property type="entry name" value="PRE-MRNA SPLICING FACTOR-RELATED"/>
    <property type="match status" value="1"/>
</dbReference>
<evidence type="ECO:0000256" key="8">
    <source>
        <dbReference type="SAM" id="MobiDB-lite"/>
    </source>
</evidence>
<evidence type="ECO:0000313" key="10">
    <source>
        <dbReference type="EMBL" id="OAO13046.1"/>
    </source>
</evidence>
<dbReference type="Pfam" id="PF02840">
    <property type="entry name" value="Prp18"/>
    <property type="match status" value="1"/>
</dbReference>
<dbReference type="Proteomes" id="UP000078348">
    <property type="component" value="Unassembled WGS sequence"/>
</dbReference>
<evidence type="ECO:0000256" key="1">
    <source>
        <dbReference type="ARBA" id="ARBA00004123"/>
    </source>
</evidence>
<dbReference type="PANTHER" id="PTHR13007:SF19">
    <property type="entry name" value="PRE-MRNA-SPLICING FACTOR 18"/>
    <property type="match status" value="1"/>
</dbReference>
<evidence type="ECO:0000256" key="7">
    <source>
        <dbReference type="ARBA" id="ARBA00023242"/>
    </source>
</evidence>
<keyword evidence="5" id="KW-0747">Spliceosome</keyword>
<dbReference type="AlphaFoldDB" id="A0A196S9M2"/>
<comment type="caution">
    <text evidence="10">The sequence shown here is derived from an EMBL/GenBank/DDBJ whole genome shotgun (WGS) entry which is preliminary data.</text>
</comment>
<keyword evidence="7" id="KW-0539">Nucleus</keyword>
<dbReference type="STRING" id="478820.A0A196S9M2"/>
<dbReference type="InterPro" id="IPR004098">
    <property type="entry name" value="Prp18"/>
</dbReference>
<evidence type="ECO:0000313" key="11">
    <source>
        <dbReference type="Proteomes" id="UP000078348"/>
    </source>
</evidence>
<proteinExistence type="inferred from homology"/>
<gene>
    <name evidence="10" type="ORF">AV274_5263</name>
</gene>
<comment type="subcellular location">
    <subcellularLocation>
        <location evidence="1">Nucleus</location>
    </subcellularLocation>
</comment>
<sequence>MDAKKEKVKTNQKAKEESVELTDEEKALNITKVQKERMERDHDMIKDYYKGLLKEWADDLAARPVEEKKSEEGRAATKLCQQVADTLKGFFKLCTKRKIPFDIRKNLLKIKDCMEKKDFREAYKIYLLITIGNAPWPIGVTATGIYERSARDRITQESVGHAMLNDTVRVYLTMIKRLMNYKESKTPDGISSGCVVMKK</sequence>